<keyword evidence="3" id="KW-0808">Transferase</keyword>
<keyword evidence="2" id="KW-0328">Glycosyltransferase</keyword>
<proteinExistence type="predicted"/>
<evidence type="ECO:0000313" key="10">
    <source>
        <dbReference type="Proteomes" id="UP000695022"/>
    </source>
</evidence>
<keyword evidence="6 8" id="KW-0472">Membrane</keyword>
<dbReference type="GeneID" id="106806685"/>
<keyword evidence="5 8" id="KW-1133">Transmembrane helix</keyword>
<keyword evidence="4 8" id="KW-0812">Transmembrane</keyword>
<dbReference type="PANTHER" id="PTHR20961:SF38">
    <property type="entry name" value="PROTEIN O-LINKED-MANNOSE BETA-1,4-N-ACETYLGLUCOSAMINYLTRANSFERASE 2"/>
    <property type="match status" value="1"/>
</dbReference>
<dbReference type="InterPro" id="IPR049625">
    <property type="entry name" value="Glyco_transf_61_cat"/>
</dbReference>
<gene>
    <name evidence="11 12 13" type="primary">LOC106806685</name>
</gene>
<evidence type="ECO:0000256" key="4">
    <source>
        <dbReference type="ARBA" id="ARBA00022692"/>
    </source>
</evidence>
<dbReference type="InterPro" id="IPR007657">
    <property type="entry name" value="Glycosyltransferase_61"/>
</dbReference>
<dbReference type="RefSeq" id="XP_014664193.1">
    <property type="nucleotide sequence ID" value="XM_014808707.1"/>
</dbReference>
<sequence>MPDMNRVLNFALICMMAAMFQQYLTIKGKLDDSKRLRDSSSERESHKTLLESVQMQGSSVWCRWQHDQAVRLCWVHNLCYLPQQNEFVVFRGNKSRYHGVPDDRFSPALQDFSSVRNHGANHFNFAEYPLEAARNFNVQVVPGVTLAFNRFKPDNLMHAIHDDLLPMYETLLVDMQVPDVGAHDVRLAFMEGWDPGEYRQLYEIFSPHRPVYRNELDWNAMVCFEKVHAGLSRATTFYQYGFTEPQGPIEGSTADGCVVRRFAEFVRMRLGIELTAAAPDGEYVVLISRRANRQILNEAEVALAAARTLGARAITVSPETHDVPVMIALVSRAAVVVGVHGALLALAAFMRPAAALVELFPYAVDPAHYAPYRTLAGLPRMRVAYRAWRVASSHDARAHPDAAPERGGIRHLPADEQRRILASESVPRHLCCSDPEWLYRIYQDTHVDIPSFVATLEEAVAERRRMLESGGDGEEGGCDEGGVVLSPGPVRDIECDASTDDARRKLVGITWRAPNNLAYFNVSVAQYEVLVRERGKEDVNAFLLGTENFTFATDETAARQVYYVWVKCIVDKSVAGPFNDRAHECEV</sequence>
<evidence type="ECO:0000259" key="9">
    <source>
        <dbReference type="Pfam" id="PF04577"/>
    </source>
</evidence>
<dbReference type="Proteomes" id="UP000695022">
    <property type="component" value="Unplaced"/>
</dbReference>
<evidence type="ECO:0000256" key="6">
    <source>
        <dbReference type="ARBA" id="ARBA00023136"/>
    </source>
</evidence>
<keyword evidence="10" id="KW-1185">Reference proteome</keyword>
<comment type="subcellular location">
    <subcellularLocation>
        <location evidence="1">Membrane</location>
        <topology evidence="1">Single-pass membrane protein</topology>
    </subcellularLocation>
</comment>
<reference evidence="11 12" key="1">
    <citation type="submission" date="2025-05" db="UniProtKB">
        <authorList>
            <consortium name="RefSeq"/>
        </authorList>
    </citation>
    <scope>IDENTIFICATION</scope>
</reference>
<evidence type="ECO:0000256" key="3">
    <source>
        <dbReference type="ARBA" id="ARBA00022679"/>
    </source>
</evidence>
<accession>A0ABM1DW80</accession>
<evidence type="ECO:0000256" key="1">
    <source>
        <dbReference type="ARBA" id="ARBA00004167"/>
    </source>
</evidence>
<dbReference type="PANTHER" id="PTHR20961">
    <property type="entry name" value="GLYCOSYLTRANSFERASE"/>
    <property type="match status" value="1"/>
</dbReference>
<evidence type="ECO:0000256" key="7">
    <source>
        <dbReference type="ARBA" id="ARBA00023180"/>
    </source>
</evidence>
<dbReference type="RefSeq" id="XP_014664185.1">
    <property type="nucleotide sequence ID" value="XM_014808699.1"/>
</dbReference>
<evidence type="ECO:0000256" key="8">
    <source>
        <dbReference type="SAM" id="Phobius"/>
    </source>
</evidence>
<evidence type="ECO:0000313" key="13">
    <source>
        <dbReference type="RefSeq" id="XP_014664201.1"/>
    </source>
</evidence>
<evidence type="ECO:0000256" key="5">
    <source>
        <dbReference type="ARBA" id="ARBA00022989"/>
    </source>
</evidence>
<protein>
    <submittedName>
        <fullName evidence="11 12">Protein O-linked-mannose beta-1,4-N-acetylglucosaminyltransferase 2-like</fullName>
    </submittedName>
</protein>
<dbReference type="RefSeq" id="XP_014664201.1">
    <property type="nucleotide sequence ID" value="XM_014808715.1"/>
</dbReference>
<keyword evidence="7" id="KW-0325">Glycoprotein</keyword>
<dbReference type="Pfam" id="PF04577">
    <property type="entry name" value="Glyco_transf_61"/>
    <property type="match status" value="1"/>
</dbReference>
<name>A0ABM1DW80_PRICU</name>
<evidence type="ECO:0000313" key="11">
    <source>
        <dbReference type="RefSeq" id="XP_014664185.1"/>
    </source>
</evidence>
<organism evidence="10 13">
    <name type="scientific">Priapulus caudatus</name>
    <name type="common">Priapulid worm</name>
    <dbReference type="NCBI Taxonomy" id="37621"/>
    <lineage>
        <taxon>Eukaryota</taxon>
        <taxon>Metazoa</taxon>
        <taxon>Ecdysozoa</taxon>
        <taxon>Scalidophora</taxon>
        <taxon>Priapulida</taxon>
        <taxon>Priapulimorpha</taxon>
        <taxon>Priapulimorphida</taxon>
        <taxon>Priapulidae</taxon>
        <taxon>Priapulus</taxon>
    </lineage>
</organism>
<feature type="transmembrane region" description="Helical" evidence="8">
    <location>
        <begin position="7"/>
        <end position="24"/>
    </location>
</feature>
<evidence type="ECO:0000313" key="12">
    <source>
        <dbReference type="RefSeq" id="XP_014664193.1"/>
    </source>
</evidence>
<evidence type="ECO:0000256" key="2">
    <source>
        <dbReference type="ARBA" id="ARBA00022676"/>
    </source>
</evidence>
<feature type="domain" description="Glycosyltransferase 61 catalytic" evidence="9">
    <location>
        <begin position="257"/>
        <end position="356"/>
    </location>
</feature>